<evidence type="ECO:0000313" key="8">
    <source>
        <dbReference type="EMBL" id="KAF2238313.1"/>
    </source>
</evidence>
<dbReference type="SUPFAM" id="SSF56204">
    <property type="entry name" value="Hect, E3 ligase catalytic domain"/>
    <property type="match status" value="1"/>
</dbReference>
<name>A0A6A6HLA1_VIRVR</name>
<dbReference type="OrthoDB" id="8068875at2759"/>
<dbReference type="InterPro" id="IPR035983">
    <property type="entry name" value="Hect_E3_ubiquitin_ligase"/>
</dbReference>
<dbReference type="Gene3D" id="3.30.2410.10">
    <property type="entry name" value="Hect, E3 ligase catalytic domain"/>
    <property type="match status" value="1"/>
</dbReference>
<evidence type="ECO:0000259" key="7">
    <source>
        <dbReference type="PROSITE" id="PS50237"/>
    </source>
</evidence>
<feature type="region of interest" description="Disordered" evidence="6">
    <location>
        <begin position="224"/>
        <end position="307"/>
    </location>
</feature>
<feature type="region of interest" description="Disordered" evidence="6">
    <location>
        <begin position="455"/>
        <end position="480"/>
    </location>
</feature>
<keyword evidence="9" id="KW-1185">Reference proteome</keyword>
<feature type="active site" description="Glycyl thioester intermediate" evidence="5">
    <location>
        <position position="1211"/>
    </location>
</feature>
<dbReference type="InterPro" id="IPR044611">
    <property type="entry name" value="E3A/B/C-like"/>
</dbReference>
<dbReference type="PANTHER" id="PTHR45700:SF8">
    <property type="entry name" value="HECT-TYPE E3 UBIQUITIN TRANSFERASE"/>
    <property type="match status" value="1"/>
</dbReference>
<feature type="compositionally biased region" description="Basic and acidic residues" evidence="6">
    <location>
        <begin position="456"/>
        <end position="467"/>
    </location>
</feature>
<gene>
    <name evidence="8" type="ORF">EV356DRAFT_564032</name>
</gene>
<comment type="catalytic activity">
    <reaction evidence="1">
        <text>S-ubiquitinyl-[E2 ubiquitin-conjugating enzyme]-L-cysteine + [acceptor protein]-L-lysine = [E2 ubiquitin-conjugating enzyme]-L-cysteine + N(6)-ubiquitinyl-[acceptor protein]-L-lysine.</text>
        <dbReference type="EC" id="2.3.2.26"/>
    </reaction>
</comment>
<dbReference type="Proteomes" id="UP000800092">
    <property type="component" value="Unassembled WGS sequence"/>
</dbReference>
<dbReference type="AlphaFoldDB" id="A0A6A6HLA1"/>
<feature type="region of interest" description="Disordered" evidence="6">
    <location>
        <begin position="180"/>
        <end position="200"/>
    </location>
</feature>
<evidence type="ECO:0000256" key="2">
    <source>
        <dbReference type="ARBA" id="ARBA00012485"/>
    </source>
</evidence>
<evidence type="ECO:0000313" key="9">
    <source>
        <dbReference type="Proteomes" id="UP000800092"/>
    </source>
</evidence>
<dbReference type="SMART" id="SM00119">
    <property type="entry name" value="HECTc"/>
    <property type="match status" value="1"/>
</dbReference>
<dbReference type="Gene3D" id="3.30.2160.10">
    <property type="entry name" value="Hect, E3 ligase catalytic domain"/>
    <property type="match status" value="1"/>
</dbReference>
<dbReference type="GO" id="GO:0000209">
    <property type="term" value="P:protein polyubiquitination"/>
    <property type="evidence" value="ECO:0007669"/>
    <property type="project" value="InterPro"/>
</dbReference>
<reference evidence="8" key="1">
    <citation type="journal article" date="2020" name="Stud. Mycol.">
        <title>101 Dothideomycetes genomes: a test case for predicting lifestyles and emergence of pathogens.</title>
        <authorList>
            <person name="Haridas S."/>
            <person name="Albert R."/>
            <person name="Binder M."/>
            <person name="Bloem J."/>
            <person name="Labutti K."/>
            <person name="Salamov A."/>
            <person name="Andreopoulos B."/>
            <person name="Baker S."/>
            <person name="Barry K."/>
            <person name="Bills G."/>
            <person name="Bluhm B."/>
            <person name="Cannon C."/>
            <person name="Castanera R."/>
            <person name="Culley D."/>
            <person name="Daum C."/>
            <person name="Ezra D."/>
            <person name="Gonzalez J."/>
            <person name="Henrissat B."/>
            <person name="Kuo A."/>
            <person name="Liang C."/>
            <person name="Lipzen A."/>
            <person name="Lutzoni F."/>
            <person name="Magnuson J."/>
            <person name="Mondo S."/>
            <person name="Nolan M."/>
            <person name="Ohm R."/>
            <person name="Pangilinan J."/>
            <person name="Park H.-J."/>
            <person name="Ramirez L."/>
            <person name="Alfaro M."/>
            <person name="Sun H."/>
            <person name="Tritt A."/>
            <person name="Yoshinaga Y."/>
            <person name="Zwiers L.-H."/>
            <person name="Turgeon B."/>
            <person name="Goodwin S."/>
            <person name="Spatafora J."/>
            <person name="Crous P."/>
            <person name="Grigoriev I."/>
        </authorList>
    </citation>
    <scope>NUCLEOTIDE SEQUENCE</scope>
    <source>
        <strain evidence="8">Tuck. ex Michener</strain>
    </source>
</reference>
<feature type="region of interest" description="Disordered" evidence="6">
    <location>
        <begin position="321"/>
        <end position="362"/>
    </location>
</feature>
<feature type="compositionally biased region" description="Polar residues" evidence="6">
    <location>
        <begin position="242"/>
        <end position="260"/>
    </location>
</feature>
<dbReference type="InterPro" id="IPR000569">
    <property type="entry name" value="HECT_dom"/>
</dbReference>
<feature type="compositionally biased region" description="Polar residues" evidence="6">
    <location>
        <begin position="66"/>
        <end position="79"/>
    </location>
</feature>
<dbReference type="PROSITE" id="PS50237">
    <property type="entry name" value="HECT"/>
    <property type="match status" value="1"/>
</dbReference>
<dbReference type="Pfam" id="PF00632">
    <property type="entry name" value="HECT"/>
    <property type="match status" value="1"/>
</dbReference>
<organism evidence="8 9">
    <name type="scientific">Viridothelium virens</name>
    <name type="common">Speckled blister lichen</name>
    <name type="synonym">Trypethelium virens</name>
    <dbReference type="NCBI Taxonomy" id="1048519"/>
    <lineage>
        <taxon>Eukaryota</taxon>
        <taxon>Fungi</taxon>
        <taxon>Dikarya</taxon>
        <taxon>Ascomycota</taxon>
        <taxon>Pezizomycotina</taxon>
        <taxon>Dothideomycetes</taxon>
        <taxon>Dothideomycetes incertae sedis</taxon>
        <taxon>Trypetheliales</taxon>
        <taxon>Trypetheliaceae</taxon>
        <taxon>Viridothelium</taxon>
    </lineage>
</organism>
<feature type="compositionally biased region" description="Polar residues" evidence="6">
    <location>
        <begin position="267"/>
        <end position="290"/>
    </location>
</feature>
<dbReference type="EMBL" id="ML991776">
    <property type="protein sequence ID" value="KAF2238313.1"/>
    <property type="molecule type" value="Genomic_DNA"/>
</dbReference>
<feature type="region of interest" description="Disordered" evidence="6">
    <location>
        <begin position="404"/>
        <end position="430"/>
    </location>
</feature>
<dbReference type="PANTHER" id="PTHR45700">
    <property type="entry name" value="UBIQUITIN-PROTEIN LIGASE E3C"/>
    <property type="match status" value="1"/>
</dbReference>
<protein>
    <recommendedName>
        <fullName evidence="2">HECT-type E3 ubiquitin transferase</fullName>
        <ecNumber evidence="2">2.3.2.26</ecNumber>
    </recommendedName>
</protein>
<dbReference type="GO" id="GO:0061630">
    <property type="term" value="F:ubiquitin protein ligase activity"/>
    <property type="evidence" value="ECO:0007669"/>
    <property type="project" value="UniProtKB-EC"/>
</dbReference>
<evidence type="ECO:0000256" key="6">
    <source>
        <dbReference type="SAM" id="MobiDB-lite"/>
    </source>
</evidence>
<dbReference type="CDD" id="cd00078">
    <property type="entry name" value="HECTc"/>
    <property type="match status" value="1"/>
</dbReference>
<evidence type="ECO:0000256" key="5">
    <source>
        <dbReference type="PROSITE-ProRule" id="PRU00104"/>
    </source>
</evidence>
<keyword evidence="3" id="KW-0808">Transferase</keyword>
<evidence type="ECO:0000256" key="4">
    <source>
        <dbReference type="ARBA" id="ARBA00022786"/>
    </source>
</evidence>
<evidence type="ECO:0000256" key="3">
    <source>
        <dbReference type="ARBA" id="ARBA00022679"/>
    </source>
</evidence>
<keyword evidence="4 5" id="KW-0833">Ubl conjugation pathway</keyword>
<accession>A0A6A6HLA1</accession>
<dbReference type="EC" id="2.3.2.26" evidence="2"/>
<sequence>MPSWPVRFLSSSNAPSSSTPTSSTRSSPANYDRPLPRPPPRSRSGQTRIPPAEPEDLGGVPVPIRSDTSARPHSRSISHSLGIFRKKSTGRSAGNLGIDSSSDDDLASGPEDLSSSSPTKKAVGSSGKAKVEEQETTVAHCMTCDSSVHISKGTITYKCPICIAVNDLQPRLWEPIQKELQERPGTSSDAKPALAPKRKALPISNERTAMIIDKCITIYLENRGKQRRPSQVGSPRLPFKASNATISASVDTKGPRSTGNAPVFSASPPSATTLSGLPRAPSSTVSSSQRKPIPKHSQKSFSESLQSDDIVTNASSFSVFPAKPARNPPPPPISFPNVPSQPRREIVTTPPEGQNRPLEGSPKILADSTVRPAKAIFKELEDYIIHNFGRFDCLNTSFSTIRPIQKRRTQSESSIKIPPQRGPMEDTNGVDITTPGIDAKTLLLGDFAENGAWWSGREEDGQVKDADGNPQSSSRRGRMVNSKSPLINWQELSDWYEMILHASRGWKEKSQELQASGVSNPLAKDMYLVERELREAQHHVERVLLKVTESLLRRPSRPLKKPEHLRFLLVLLANPLLYPPESGLSSTSNSYESRKLFSGGGKAQGQHPGIVKRILGLLAGTPPECHRICAAWFSRYSEDRLQRTIELVGRFVTYRLSRQNDRKRTPTQDMDDGLVPDITASNADTSAQLHAALGLSRSTTTATTAKKGQQPATTDVLYSEDWQLRAAAKVMALLFAANNSYYTRKANPINVPLAEAAPVSSGVAARLRAKTHGQLVPTSDFYNTLLDYMNLVADFELWETRRAKFCFCQYPFFLSIGAKIRILEHDARRQMEIKAREAFFNAIMTESNSVGHYFLLKVRRDCLVEDSLQQISAAVGSSDNEVKKGLRVQFVGEEGVDVGGLRKEWFLMLIREIFDPNHGLFLYDDDSKFCYFNPFSFETSAQYFLVGVAIGLAIYNSTILDVALPPFTFKKLLASAPPSITNMNPNRAPLITYTLEDLAEYRPALASGLQALLDYPGTDVESTFALDFVATLDRYGSPETISLIPHGASTPVTHANRHAFVDAYVRHLLDTAVSRQFEPFKRGFFTVCGGNALSLFRPEEIELLVRGSDEPLDVAALRAVAVYDAWNDPRTNAPIPRPDADVGPPDDPRPAVPVVRWFWEAFERATPQDQRRLLGFVTGSDRIPATGAANLVIRVACAGQDEERYPTARTCFNRLGLQWYRRREALERKLWEAVRGSEGFGLK</sequence>
<feature type="region of interest" description="Disordered" evidence="6">
    <location>
        <begin position="1"/>
        <end position="131"/>
    </location>
</feature>
<evidence type="ECO:0000256" key="1">
    <source>
        <dbReference type="ARBA" id="ARBA00000885"/>
    </source>
</evidence>
<dbReference type="Gene3D" id="3.90.1750.10">
    <property type="entry name" value="Hect, E3 ligase catalytic domains"/>
    <property type="match status" value="1"/>
</dbReference>
<feature type="domain" description="HECT" evidence="7">
    <location>
        <begin position="878"/>
        <end position="1243"/>
    </location>
</feature>
<proteinExistence type="predicted"/>
<feature type="compositionally biased region" description="Low complexity" evidence="6">
    <location>
        <begin position="10"/>
        <end position="30"/>
    </location>
</feature>